<dbReference type="OrthoDB" id="1453354at2"/>
<dbReference type="AlphaFoldDB" id="A0A2V3PND9"/>
<accession>A0A2V3PND9</accession>
<proteinExistence type="predicted"/>
<sequence length="161" mass="18832">MVLLSLYKKLFALIIIFISFSGFAFSQSKSEIENLLTEVCKVSDSKDIIKSEYASKISDYQEEALEILPEFFTDDSKTDVYSKCLKRKLSRGEVAVILCDRIEIMPYFQLTGIQNCIFSFCKDNPNFVEAYLDTIKKQSIKKFKEKYVLWLHSEERKNTWI</sequence>
<dbReference type="RefSeq" id="WP_110311584.1">
    <property type="nucleotide sequence ID" value="NZ_QICL01000021.1"/>
</dbReference>
<protein>
    <submittedName>
        <fullName evidence="1">Uncharacterized protein</fullName>
    </submittedName>
</protein>
<organism evidence="1 2">
    <name type="scientific">Dysgonomonas alginatilytica</name>
    <dbReference type="NCBI Taxonomy" id="1605892"/>
    <lineage>
        <taxon>Bacteria</taxon>
        <taxon>Pseudomonadati</taxon>
        <taxon>Bacteroidota</taxon>
        <taxon>Bacteroidia</taxon>
        <taxon>Bacteroidales</taxon>
        <taxon>Dysgonomonadaceae</taxon>
        <taxon>Dysgonomonas</taxon>
    </lineage>
</organism>
<gene>
    <name evidence="1" type="ORF">CLV62_12158</name>
</gene>
<keyword evidence="2" id="KW-1185">Reference proteome</keyword>
<comment type="caution">
    <text evidence="1">The sequence shown here is derived from an EMBL/GenBank/DDBJ whole genome shotgun (WGS) entry which is preliminary data.</text>
</comment>
<name>A0A2V3PND9_9BACT</name>
<evidence type="ECO:0000313" key="2">
    <source>
        <dbReference type="Proteomes" id="UP000247973"/>
    </source>
</evidence>
<dbReference type="Proteomes" id="UP000247973">
    <property type="component" value="Unassembled WGS sequence"/>
</dbReference>
<reference evidence="1 2" key="1">
    <citation type="submission" date="2018-03" db="EMBL/GenBank/DDBJ databases">
        <title>Genomic Encyclopedia of Archaeal and Bacterial Type Strains, Phase II (KMG-II): from individual species to whole genera.</title>
        <authorList>
            <person name="Goeker M."/>
        </authorList>
    </citation>
    <scope>NUCLEOTIDE SEQUENCE [LARGE SCALE GENOMIC DNA]</scope>
    <source>
        <strain evidence="1 2">DSM 100214</strain>
    </source>
</reference>
<dbReference type="EMBL" id="QICL01000021">
    <property type="protein sequence ID" value="PXV62235.1"/>
    <property type="molecule type" value="Genomic_DNA"/>
</dbReference>
<evidence type="ECO:0000313" key="1">
    <source>
        <dbReference type="EMBL" id="PXV62235.1"/>
    </source>
</evidence>